<evidence type="ECO:0000256" key="4">
    <source>
        <dbReference type="ARBA" id="ARBA00022475"/>
    </source>
</evidence>
<dbReference type="GO" id="GO:0016887">
    <property type="term" value="F:ATP hydrolysis activity"/>
    <property type="evidence" value="ECO:0007669"/>
    <property type="project" value="InterPro"/>
</dbReference>
<dbReference type="SUPFAM" id="SSF52540">
    <property type="entry name" value="P-loop containing nucleoside triphosphate hydrolases"/>
    <property type="match status" value="1"/>
</dbReference>
<keyword evidence="3" id="KW-0813">Transport</keyword>
<name>A0A2N8HBB5_9BACT</name>
<dbReference type="PANTHER" id="PTHR43553:SF24">
    <property type="entry name" value="ENERGY-COUPLING FACTOR TRANSPORTER ATP-BINDING PROTEIN ECFA1"/>
    <property type="match status" value="1"/>
</dbReference>
<dbReference type="Proteomes" id="UP000236000">
    <property type="component" value="Unassembled WGS sequence"/>
</dbReference>
<accession>A0A2N8HBB5</accession>
<dbReference type="Pfam" id="PF00005">
    <property type="entry name" value="ABC_tran"/>
    <property type="match status" value="1"/>
</dbReference>
<dbReference type="PROSITE" id="PS00211">
    <property type="entry name" value="ABC_TRANSPORTER_1"/>
    <property type="match status" value="1"/>
</dbReference>
<evidence type="ECO:0000256" key="2">
    <source>
        <dbReference type="ARBA" id="ARBA00005417"/>
    </source>
</evidence>
<gene>
    <name evidence="10" type="ORF">CXU22_10940</name>
</gene>
<evidence type="ECO:0000256" key="6">
    <source>
        <dbReference type="ARBA" id="ARBA00022840"/>
    </source>
</evidence>
<evidence type="ECO:0000256" key="8">
    <source>
        <dbReference type="ARBA" id="ARBA00023136"/>
    </source>
</evidence>
<keyword evidence="7" id="KW-1278">Translocase</keyword>
<dbReference type="InterPro" id="IPR027417">
    <property type="entry name" value="P-loop_NTPase"/>
</dbReference>
<dbReference type="RefSeq" id="WP_102715402.1">
    <property type="nucleotide sequence ID" value="NZ_PJKA01000013.1"/>
</dbReference>
<feature type="domain" description="ABC transporter" evidence="9">
    <location>
        <begin position="6"/>
        <end position="236"/>
    </location>
</feature>
<dbReference type="SMART" id="SM00382">
    <property type="entry name" value="AAA"/>
    <property type="match status" value="1"/>
</dbReference>
<dbReference type="PANTHER" id="PTHR43553">
    <property type="entry name" value="HEAVY METAL TRANSPORTER"/>
    <property type="match status" value="1"/>
</dbReference>
<proteinExistence type="inferred from homology"/>
<evidence type="ECO:0000256" key="5">
    <source>
        <dbReference type="ARBA" id="ARBA00022741"/>
    </source>
</evidence>
<dbReference type="Gene3D" id="3.40.50.300">
    <property type="entry name" value="P-loop containing nucleotide triphosphate hydrolases"/>
    <property type="match status" value="1"/>
</dbReference>
<keyword evidence="4" id="KW-1003">Cell membrane</keyword>
<dbReference type="GO" id="GO:0042626">
    <property type="term" value="F:ATPase-coupled transmembrane transporter activity"/>
    <property type="evidence" value="ECO:0007669"/>
    <property type="project" value="TreeGrafter"/>
</dbReference>
<comment type="subcellular location">
    <subcellularLocation>
        <location evidence="1">Cell membrane</location>
    </subcellularLocation>
</comment>
<evidence type="ECO:0000256" key="7">
    <source>
        <dbReference type="ARBA" id="ARBA00022967"/>
    </source>
</evidence>
<dbReference type="CDD" id="cd03225">
    <property type="entry name" value="ABC_cobalt_CbiO_domain1"/>
    <property type="match status" value="1"/>
</dbReference>
<dbReference type="InterPro" id="IPR050095">
    <property type="entry name" value="ECF_ABC_transporter_ATP-bd"/>
</dbReference>
<evidence type="ECO:0000256" key="1">
    <source>
        <dbReference type="ARBA" id="ARBA00004236"/>
    </source>
</evidence>
<evidence type="ECO:0000256" key="3">
    <source>
        <dbReference type="ARBA" id="ARBA00022448"/>
    </source>
</evidence>
<protein>
    <submittedName>
        <fullName evidence="10">Cobalt ABC transporter ATP-binding protein</fullName>
    </submittedName>
</protein>
<dbReference type="EMBL" id="PJKA01000013">
    <property type="protein sequence ID" value="PNC17138.1"/>
    <property type="molecule type" value="Genomic_DNA"/>
</dbReference>
<keyword evidence="5" id="KW-0547">Nucleotide-binding</keyword>
<comment type="similarity">
    <text evidence="2">Belongs to the ABC transporter superfamily.</text>
</comment>
<dbReference type="OrthoDB" id="197875at2"/>
<dbReference type="PROSITE" id="PS50893">
    <property type="entry name" value="ABC_TRANSPORTER_2"/>
    <property type="match status" value="1"/>
</dbReference>
<dbReference type="GO" id="GO:0043190">
    <property type="term" value="C:ATP-binding cassette (ABC) transporter complex"/>
    <property type="evidence" value="ECO:0007669"/>
    <property type="project" value="TreeGrafter"/>
</dbReference>
<dbReference type="InterPro" id="IPR003439">
    <property type="entry name" value="ABC_transporter-like_ATP-bd"/>
</dbReference>
<comment type="caution">
    <text evidence="10">The sequence shown here is derived from an EMBL/GenBank/DDBJ whole genome shotgun (WGS) entry which is preliminary data.</text>
</comment>
<keyword evidence="6 10" id="KW-0067">ATP-binding</keyword>
<sequence length="256" mass="27946">MSHHLVETIDLCFSYPDSPPALDHVSLRITHGESVAVVGGNGAGKSTLLLHLNGLLEPSSGQVRVGDIPVTPKTVARVRESVGMVFQQADDQLFMPTVREDVAFGPLNMGLPPEEVSRRVRQALRDVHAEALADKMTHHLSGGEKRAVSIATVLSMSPDILVLDEPSANLDPASRRTLISLLRQFSHTKIIATHDLDMVMDLCTRCIVMKDGSILADAPVPDIFADCALLEEARLEQPLSYRLMQYGREQENSGQP</sequence>
<dbReference type="InterPro" id="IPR003593">
    <property type="entry name" value="AAA+_ATPase"/>
</dbReference>
<dbReference type="InterPro" id="IPR015856">
    <property type="entry name" value="ABC_transpr_CbiO/EcfA_su"/>
</dbReference>
<evidence type="ECO:0000259" key="9">
    <source>
        <dbReference type="PROSITE" id="PS50893"/>
    </source>
</evidence>
<dbReference type="GO" id="GO:0005524">
    <property type="term" value="F:ATP binding"/>
    <property type="evidence" value="ECO:0007669"/>
    <property type="project" value="UniProtKB-KW"/>
</dbReference>
<dbReference type="AlphaFoldDB" id="A0A2N8HBB5"/>
<dbReference type="InterPro" id="IPR017871">
    <property type="entry name" value="ABC_transporter-like_CS"/>
</dbReference>
<evidence type="ECO:0000313" key="10">
    <source>
        <dbReference type="EMBL" id="PNC17138.1"/>
    </source>
</evidence>
<reference evidence="10 11" key="1">
    <citation type="journal article" date="2017" name="BMC Genomics">
        <title>Genome sequencing of 39 Akkermansia muciniphila isolates reveals its population structure, genomic and functional diverisity, and global distribution in mammalian gut microbiotas.</title>
        <authorList>
            <person name="Guo X."/>
            <person name="Li S."/>
            <person name="Zhang J."/>
            <person name="Wu F."/>
            <person name="Li X."/>
            <person name="Wu D."/>
            <person name="Zhang M."/>
            <person name="Ou Z."/>
            <person name="Jie Z."/>
            <person name="Yan Q."/>
            <person name="Li P."/>
            <person name="Yi J."/>
            <person name="Peng Y."/>
        </authorList>
    </citation>
    <scope>NUCLEOTIDE SEQUENCE [LARGE SCALE GENOMIC DNA]</scope>
    <source>
        <strain evidence="10 11">GP24</strain>
    </source>
</reference>
<keyword evidence="8" id="KW-0472">Membrane</keyword>
<dbReference type="FunFam" id="3.40.50.300:FF:000224">
    <property type="entry name" value="Energy-coupling factor transporter ATP-binding protein EcfA"/>
    <property type="match status" value="1"/>
</dbReference>
<organism evidence="10 11">
    <name type="scientific">Akkermansia muciniphila</name>
    <dbReference type="NCBI Taxonomy" id="239935"/>
    <lineage>
        <taxon>Bacteria</taxon>
        <taxon>Pseudomonadati</taxon>
        <taxon>Verrucomicrobiota</taxon>
        <taxon>Verrucomicrobiia</taxon>
        <taxon>Verrucomicrobiales</taxon>
        <taxon>Akkermansiaceae</taxon>
        <taxon>Akkermansia</taxon>
    </lineage>
</organism>
<evidence type="ECO:0000313" key="11">
    <source>
        <dbReference type="Proteomes" id="UP000236000"/>
    </source>
</evidence>